<evidence type="ECO:0000313" key="2">
    <source>
        <dbReference type="Proteomes" id="UP001301350"/>
    </source>
</evidence>
<dbReference type="AlphaFoldDB" id="A0AAV9J1M8"/>
<dbReference type="EMBL" id="JANCYW010000017">
    <property type="protein sequence ID" value="KAK4538449.1"/>
    <property type="molecule type" value="Genomic_DNA"/>
</dbReference>
<dbReference type="Proteomes" id="UP001301350">
    <property type="component" value="Unassembled WGS sequence"/>
</dbReference>
<accession>A0AAV9J1M8</accession>
<comment type="caution">
    <text evidence="1">The sequence shown here is derived from an EMBL/GenBank/DDBJ whole genome shotgun (WGS) entry which is preliminary data.</text>
</comment>
<organism evidence="1 2">
    <name type="scientific">Cyanidium caldarium</name>
    <name type="common">Red alga</name>
    <dbReference type="NCBI Taxonomy" id="2771"/>
    <lineage>
        <taxon>Eukaryota</taxon>
        <taxon>Rhodophyta</taxon>
        <taxon>Bangiophyceae</taxon>
        <taxon>Cyanidiales</taxon>
        <taxon>Cyanidiaceae</taxon>
        <taxon>Cyanidium</taxon>
    </lineage>
</organism>
<protein>
    <submittedName>
        <fullName evidence="1">Uncharacterized protein</fullName>
    </submittedName>
</protein>
<keyword evidence="2" id="KW-1185">Reference proteome</keyword>
<reference evidence="1 2" key="1">
    <citation type="submission" date="2022-07" db="EMBL/GenBank/DDBJ databases">
        <title>Genome-wide signatures of adaptation to extreme environments.</title>
        <authorList>
            <person name="Cho C.H."/>
            <person name="Yoon H.S."/>
        </authorList>
    </citation>
    <scope>NUCLEOTIDE SEQUENCE [LARGE SCALE GENOMIC DNA]</scope>
    <source>
        <strain evidence="1 2">DBV 063 E5</strain>
    </source>
</reference>
<evidence type="ECO:0000313" key="1">
    <source>
        <dbReference type="EMBL" id="KAK4538449.1"/>
    </source>
</evidence>
<proteinExistence type="predicted"/>
<sequence length="157" mass="19084">MVELEEEARWVLYELGEVARHTVDERLREDRGERRSLRGHRRLRRRREQRSAEAEPQVEENLPVLVAAYALALSEDELRAAWEQWRGQQQVLKERIQEAWWSEREAPVRVRRLLQEYDAMVEPEQTVRVERLRTRHQRLVEVVEEWQREGRCGHLTE</sequence>
<name>A0AAV9J1M8_CYACA</name>
<gene>
    <name evidence="1" type="ORF">CDCA_CDCA17G4474</name>
</gene>